<proteinExistence type="predicted"/>
<evidence type="ECO:0000313" key="2">
    <source>
        <dbReference type="RefSeq" id="XP_073914284.1"/>
    </source>
</evidence>
<keyword evidence="1" id="KW-1185">Reference proteome</keyword>
<reference evidence="2" key="1">
    <citation type="submission" date="2025-08" db="UniProtKB">
        <authorList>
            <consortium name="RefSeq"/>
        </authorList>
    </citation>
    <scope>IDENTIFICATION</scope>
</reference>
<dbReference type="RefSeq" id="XP_073914284.1">
    <property type="nucleotide sequence ID" value="XM_074058183.1"/>
</dbReference>
<evidence type="ECO:0000313" key="1">
    <source>
        <dbReference type="Proteomes" id="UP001732720"/>
    </source>
</evidence>
<sequence>MRCLLALTLLTLAVALAQDQDFTSAQFMCPELNPADELPCTQPCLTSQDCVGDTMCCPSACGHSCKIPTKVVHKAGVCPWEPKPQNLELCAEQNQCSEDADCDGDNKCCFSQCAMRCLRPNRDEDGLTHLPAGLLTCTASKVPTHQVPHLTV</sequence>
<organism evidence="1 2">
    <name type="scientific">Castor canadensis</name>
    <name type="common">American beaver</name>
    <dbReference type="NCBI Taxonomy" id="51338"/>
    <lineage>
        <taxon>Eukaryota</taxon>
        <taxon>Metazoa</taxon>
        <taxon>Chordata</taxon>
        <taxon>Craniata</taxon>
        <taxon>Vertebrata</taxon>
        <taxon>Euteleostomi</taxon>
        <taxon>Mammalia</taxon>
        <taxon>Eutheria</taxon>
        <taxon>Euarchontoglires</taxon>
        <taxon>Glires</taxon>
        <taxon>Rodentia</taxon>
        <taxon>Castorimorpha</taxon>
        <taxon>Castoridae</taxon>
        <taxon>Castor</taxon>
    </lineage>
</organism>
<dbReference type="Proteomes" id="UP001732720">
    <property type="component" value="Chromosome 2"/>
</dbReference>
<protein>
    <submittedName>
        <fullName evidence="2">Whey acidic protein-like</fullName>
    </submittedName>
</protein>
<gene>
    <name evidence="2" type="primary">LOC141418096</name>
</gene>
<accession>A0AC58LAW0</accession>
<name>A0AC58LAW0_CASCN</name>